<sequence>MATRAHHYTKKEIEEMWRLVVAELRKDNTVDPTKRNFWKELKLKNPTLLRTSRAYADKMKREWEEQSVYFLDVADQALLLRIFGKRMKSKQ</sequence>
<protein>
    <submittedName>
        <fullName evidence="2">Myb_DNA-bind_3 domain-containing protein</fullName>
    </submittedName>
</protein>
<accession>A0A1I8AB83</accession>
<keyword evidence="1" id="KW-1185">Reference proteome</keyword>
<evidence type="ECO:0000313" key="1">
    <source>
        <dbReference type="Proteomes" id="UP000095287"/>
    </source>
</evidence>
<reference evidence="2" key="1">
    <citation type="submission" date="2016-11" db="UniProtKB">
        <authorList>
            <consortium name="WormBaseParasite"/>
        </authorList>
    </citation>
    <scope>IDENTIFICATION</scope>
</reference>
<evidence type="ECO:0000313" key="2">
    <source>
        <dbReference type="WBParaSite" id="L893_g3678.t1"/>
    </source>
</evidence>
<dbReference type="Proteomes" id="UP000095287">
    <property type="component" value="Unplaced"/>
</dbReference>
<dbReference type="AlphaFoldDB" id="A0A1I8AB83"/>
<name>A0A1I8AB83_9BILA</name>
<proteinExistence type="predicted"/>
<dbReference type="WBParaSite" id="L893_g3678.t1">
    <property type="protein sequence ID" value="L893_g3678.t1"/>
    <property type="gene ID" value="L893_g3678"/>
</dbReference>
<organism evidence="1 2">
    <name type="scientific">Steinernema glaseri</name>
    <dbReference type="NCBI Taxonomy" id="37863"/>
    <lineage>
        <taxon>Eukaryota</taxon>
        <taxon>Metazoa</taxon>
        <taxon>Ecdysozoa</taxon>
        <taxon>Nematoda</taxon>
        <taxon>Chromadorea</taxon>
        <taxon>Rhabditida</taxon>
        <taxon>Tylenchina</taxon>
        <taxon>Panagrolaimomorpha</taxon>
        <taxon>Strongyloidoidea</taxon>
        <taxon>Steinernematidae</taxon>
        <taxon>Steinernema</taxon>
    </lineage>
</organism>